<reference evidence="1" key="2">
    <citation type="submission" date="2011-04" db="EMBL/GenBank/DDBJ databases">
        <authorList>
            <person name="Genoscope - CEA"/>
        </authorList>
    </citation>
    <scope>NUCLEOTIDE SEQUENCE</scope>
    <source>
        <strain evidence="1">R229</strain>
    </source>
</reference>
<protein>
    <submittedName>
        <fullName evidence="1">Uncharacterized protein</fullName>
    </submittedName>
</protein>
<dbReference type="EMBL" id="FR854071">
    <property type="protein sequence ID" value="CCA81741.1"/>
    <property type="molecule type" value="Genomic_DNA"/>
</dbReference>
<gene>
    <name evidence="1" type="ORF">BDB_150303</name>
</gene>
<proteinExistence type="predicted"/>
<dbReference type="AlphaFoldDB" id="G2ZRQ4"/>
<accession>G2ZRQ4</accession>
<evidence type="ECO:0000313" key="1">
    <source>
        <dbReference type="EMBL" id="CCA81741.1"/>
    </source>
</evidence>
<organism evidence="1">
    <name type="scientific">blood disease bacterium R229</name>
    <dbReference type="NCBI Taxonomy" id="741978"/>
    <lineage>
        <taxon>Bacteria</taxon>
        <taxon>Pseudomonadati</taxon>
        <taxon>Pseudomonadota</taxon>
        <taxon>Betaproteobacteria</taxon>
        <taxon>Burkholderiales</taxon>
        <taxon>Burkholderiaceae</taxon>
        <taxon>Ralstonia</taxon>
        <taxon>Ralstonia solanacearum species complex</taxon>
    </lineage>
</organism>
<name>G2ZRQ4_9RALS</name>
<sequence>MTTWLAVDLHRADRLDACREDRRRGATAALAW</sequence>
<reference evidence="1" key="1">
    <citation type="journal article" date="2011" name="PLoS ONE">
        <title>Ralstonia syzygii, the Blood Disease Bacterium and some Asian R. solanacearum strains form a single genomic species despite divergent lifestyles.</title>
        <authorList>
            <person name="Remenant B."/>
            <person name="de Cambiaire J.C."/>
            <person name="Cellier G."/>
            <person name="Jacobs J.M."/>
            <person name="Mangenot S."/>
            <person name="Barbe V."/>
            <person name="Lajus A."/>
            <person name="Vallenet D."/>
            <person name="Medigue C."/>
            <person name="Fegan M."/>
            <person name="Allen C."/>
            <person name="Prior P."/>
        </authorList>
    </citation>
    <scope>NUCLEOTIDE SEQUENCE</scope>
    <source>
        <strain evidence="1">R229</strain>
    </source>
</reference>